<sequence length="81" mass="9376">MVLLLLLLLLLLLFLSIISAKTFHYSSYQSYYLLLSSSCAIPFVNLIRLSVHPCWSNQTTISAPRIVLVRLHRTYPQRNLQ</sequence>
<keyword evidence="1" id="KW-0472">Membrane</keyword>
<accession>A0A2M3ZPB1</accession>
<evidence type="ECO:0000313" key="3">
    <source>
        <dbReference type="EMBL" id="MBW30322.1"/>
    </source>
</evidence>
<name>A0A2M3ZPB1_9DIPT</name>
<protein>
    <submittedName>
        <fullName evidence="3">Putative secreted peptide</fullName>
    </submittedName>
</protein>
<evidence type="ECO:0000256" key="2">
    <source>
        <dbReference type="SAM" id="SignalP"/>
    </source>
</evidence>
<reference evidence="3" key="1">
    <citation type="submission" date="2018-01" db="EMBL/GenBank/DDBJ databases">
        <title>An insight into the sialome of Amazonian anophelines.</title>
        <authorList>
            <person name="Ribeiro J.M."/>
            <person name="Scarpassa V."/>
            <person name="Calvo E."/>
        </authorList>
    </citation>
    <scope>NUCLEOTIDE SEQUENCE</scope>
    <source>
        <tissue evidence="3">Salivary glands</tissue>
    </source>
</reference>
<dbReference type="AlphaFoldDB" id="A0A2M3ZPB1"/>
<keyword evidence="2" id="KW-0732">Signal</keyword>
<feature type="transmembrane region" description="Helical" evidence="1">
    <location>
        <begin position="30"/>
        <end position="47"/>
    </location>
</feature>
<organism evidence="3">
    <name type="scientific">Anopheles braziliensis</name>
    <dbReference type="NCBI Taxonomy" id="58242"/>
    <lineage>
        <taxon>Eukaryota</taxon>
        <taxon>Metazoa</taxon>
        <taxon>Ecdysozoa</taxon>
        <taxon>Arthropoda</taxon>
        <taxon>Hexapoda</taxon>
        <taxon>Insecta</taxon>
        <taxon>Pterygota</taxon>
        <taxon>Neoptera</taxon>
        <taxon>Endopterygota</taxon>
        <taxon>Diptera</taxon>
        <taxon>Nematocera</taxon>
        <taxon>Culicoidea</taxon>
        <taxon>Culicidae</taxon>
        <taxon>Anophelinae</taxon>
        <taxon>Anopheles</taxon>
    </lineage>
</organism>
<feature type="chain" id="PRO_5014695076" evidence="2">
    <location>
        <begin position="21"/>
        <end position="81"/>
    </location>
</feature>
<feature type="signal peptide" evidence="2">
    <location>
        <begin position="1"/>
        <end position="20"/>
    </location>
</feature>
<dbReference type="EMBL" id="GGFM01009571">
    <property type="protein sequence ID" value="MBW30322.1"/>
    <property type="molecule type" value="Transcribed_RNA"/>
</dbReference>
<evidence type="ECO:0000256" key="1">
    <source>
        <dbReference type="SAM" id="Phobius"/>
    </source>
</evidence>
<keyword evidence="1" id="KW-1133">Transmembrane helix</keyword>
<proteinExistence type="predicted"/>
<keyword evidence="1" id="KW-0812">Transmembrane</keyword>